<comment type="caution">
    <text evidence="2">The sequence shown here is derived from an EMBL/GenBank/DDBJ whole genome shotgun (WGS) entry which is preliminary data.</text>
</comment>
<organism evidence="2 3">
    <name type="scientific">Falsiruegeria litorea</name>
    <dbReference type="NCBI Taxonomy" id="1280831"/>
    <lineage>
        <taxon>Bacteria</taxon>
        <taxon>Pseudomonadati</taxon>
        <taxon>Pseudomonadota</taxon>
        <taxon>Alphaproteobacteria</taxon>
        <taxon>Rhodobacterales</taxon>
        <taxon>Roseobacteraceae</taxon>
        <taxon>Falsiruegeria</taxon>
    </lineage>
</organism>
<dbReference type="InterPro" id="IPR004360">
    <property type="entry name" value="Glyas_Fos-R_dOase_dom"/>
</dbReference>
<feature type="domain" description="VOC" evidence="1">
    <location>
        <begin position="5"/>
        <end position="123"/>
    </location>
</feature>
<dbReference type="PROSITE" id="PS51819">
    <property type="entry name" value="VOC"/>
    <property type="match status" value="1"/>
</dbReference>
<accession>A0ABS5WXM8</accession>
<evidence type="ECO:0000313" key="2">
    <source>
        <dbReference type="EMBL" id="MBT3143882.1"/>
    </source>
</evidence>
<dbReference type="PANTHER" id="PTHR46142:SF3">
    <property type="entry name" value="F18B13.24 PROTEIN"/>
    <property type="match status" value="1"/>
</dbReference>
<dbReference type="InterPro" id="IPR037523">
    <property type="entry name" value="VOC_core"/>
</dbReference>
<evidence type="ECO:0000313" key="3">
    <source>
        <dbReference type="Proteomes" id="UP000763802"/>
    </source>
</evidence>
<dbReference type="PANTHER" id="PTHR46142">
    <property type="match status" value="1"/>
</dbReference>
<proteinExistence type="predicted"/>
<dbReference type="InterPro" id="IPR029068">
    <property type="entry name" value="Glyas_Bleomycin-R_OHBP_Dase"/>
</dbReference>
<dbReference type="Proteomes" id="UP000763802">
    <property type="component" value="Unassembled WGS sequence"/>
</dbReference>
<dbReference type="Pfam" id="PF00903">
    <property type="entry name" value="Glyoxalase"/>
    <property type="match status" value="1"/>
</dbReference>
<dbReference type="RefSeq" id="WP_113789596.1">
    <property type="nucleotide sequence ID" value="NZ_JAHHDY010000031.1"/>
</dbReference>
<reference evidence="2 3" key="1">
    <citation type="submission" date="2021-05" db="EMBL/GenBank/DDBJ databases">
        <title>Draft genomes of marine bacteria isolated from model chitin particles.</title>
        <authorList>
            <person name="Datta M.S."/>
            <person name="Schwartzman J.A."/>
            <person name="Cordero O."/>
        </authorList>
    </citation>
    <scope>NUCLEOTIDE SEQUENCE [LARGE SCALE GENOMIC DNA]</scope>
    <source>
        <strain evidence="2 3">4E07</strain>
    </source>
</reference>
<gene>
    <name evidence="2" type="ORF">KL867_22750</name>
</gene>
<evidence type="ECO:0000259" key="1">
    <source>
        <dbReference type="PROSITE" id="PS51819"/>
    </source>
</evidence>
<dbReference type="Gene3D" id="3.10.180.10">
    <property type="entry name" value="2,3-Dihydroxybiphenyl 1,2-Dioxygenase, domain 1"/>
    <property type="match status" value="1"/>
</dbReference>
<sequence length="126" mass="13966">MQIFKLDHVNIRTTQLANMVAWYVDVLGLRSGARPNFPFGGAWMYAGDMVVVHLVEIDGAPAVGSETSLKLEHFAFTASDAAGFEARLTATDTQFRKVVIDEIKTIAFNVWDPDGNHIHVDFPTDE</sequence>
<name>A0ABS5WXM8_9RHOB</name>
<dbReference type="SUPFAM" id="SSF54593">
    <property type="entry name" value="Glyoxalase/Bleomycin resistance protein/Dihydroxybiphenyl dioxygenase"/>
    <property type="match status" value="1"/>
</dbReference>
<dbReference type="EMBL" id="JAHHDY010000031">
    <property type="protein sequence ID" value="MBT3143882.1"/>
    <property type="molecule type" value="Genomic_DNA"/>
</dbReference>
<protein>
    <submittedName>
        <fullName evidence="2">VOC family protein</fullName>
    </submittedName>
</protein>
<keyword evidence="3" id="KW-1185">Reference proteome</keyword>